<dbReference type="Proteomes" id="UP000887013">
    <property type="component" value="Unassembled WGS sequence"/>
</dbReference>
<evidence type="ECO:0000313" key="2">
    <source>
        <dbReference type="Proteomes" id="UP000887013"/>
    </source>
</evidence>
<evidence type="ECO:0000313" key="1">
    <source>
        <dbReference type="EMBL" id="GFU48271.1"/>
    </source>
</evidence>
<sequence>MLGPPKTKITRQLCSPSISLTIDKPFVGTTRKRDLGRFRFTSKGQLNAANDKLVFSTKMLEVWKQTTMNIIIKIFIRSLLPLISPERSVLISGARRSRVLLSAYYKNMVANVERRYMIIDIFHTLLLNGPALRIHPSNQHCKVETRKPNTAGRSDISDIHAAVQVRNNRFPYSSLYPVPFARNKRHVTTTNTATDQLFSLLTESEITWFSSSWSGLNPGNYVFETMCSFTTKPLSWIKLIMRPPELTRKGKYHIDAIIRTKGKIGIYLLGGETG</sequence>
<proteinExistence type="predicted"/>
<comment type="caution">
    <text evidence="1">The sequence shown here is derived from an EMBL/GenBank/DDBJ whole genome shotgun (WGS) entry which is preliminary data.</text>
</comment>
<dbReference type="EMBL" id="BMAW01086658">
    <property type="protein sequence ID" value="GFU48271.1"/>
    <property type="molecule type" value="Genomic_DNA"/>
</dbReference>
<gene>
    <name evidence="1" type="ORF">NPIL_426861</name>
</gene>
<reference evidence="1" key="1">
    <citation type="submission" date="2020-08" db="EMBL/GenBank/DDBJ databases">
        <title>Multicomponent nature underlies the extraordinary mechanical properties of spider dragline silk.</title>
        <authorList>
            <person name="Kono N."/>
            <person name="Nakamura H."/>
            <person name="Mori M."/>
            <person name="Yoshida Y."/>
            <person name="Ohtoshi R."/>
            <person name="Malay A.D."/>
            <person name="Moran D.A.P."/>
            <person name="Tomita M."/>
            <person name="Numata K."/>
            <person name="Arakawa K."/>
        </authorList>
    </citation>
    <scope>NUCLEOTIDE SEQUENCE</scope>
</reference>
<keyword evidence="2" id="KW-1185">Reference proteome</keyword>
<accession>A0A8X6R1C1</accession>
<dbReference type="AlphaFoldDB" id="A0A8X6R1C1"/>
<organism evidence="1 2">
    <name type="scientific">Nephila pilipes</name>
    <name type="common">Giant wood spider</name>
    <name type="synonym">Nephila maculata</name>
    <dbReference type="NCBI Taxonomy" id="299642"/>
    <lineage>
        <taxon>Eukaryota</taxon>
        <taxon>Metazoa</taxon>
        <taxon>Ecdysozoa</taxon>
        <taxon>Arthropoda</taxon>
        <taxon>Chelicerata</taxon>
        <taxon>Arachnida</taxon>
        <taxon>Araneae</taxon>
        <taxon>Araneomorphae</taxon>
        <taxon>Entelegynae</taxon>
        <taxon>Araneoidea</taxon>
        <taxon>Nephilidae</taxon>
        <taxon>Nephila</taxon>
    </lineage>
</organism>
<name>A0A8X6R1C1_NEPPI</name>
<protein>
    <submittedName>
        <fullName evidence="1">Uncharacterized protein</fullName>
    </submittedName>
</protein>